<dbReference type="Gene3D" id="3.30.1330.230">
    <property type="match status" value="1"/>
</dbReference>
<dbReference type="Pfam" id="PF02624">
    <property type="entry name" value="YcaO"/>
    <property type="match status" value="1"/>
</dbReference>
<dbReference type="Gene3D" id="3.30.160.660">
    <property type="match status" value="1"/>
</dbReference>
<reference evidence="2" key="1">
    <citation type="submission" date="2021-01" db="EMBL/GenBank/DDBJ databases">
        <title>Whole genome shotgun sequence of Planobispora rosea NBRC 15558.</title>
        <authorList>
            <person name="Komaki H."/>
            <person name="Tamura T."/>
        </authorList>
    </citation>
    <scope>NUCLEOTIDE SEQUENCE</scope>
    <source>
        <strain evidence="2">NBRC 15558</strain>
    </source>
</reference>
<dbReference type="OrthoDB" id="2379922at2"/>
<dbReference type="InterPro" id="IPR003776">
    <property type="entry name" value="YcaO-like_dom"/>
</dbReference>
<evidence type="ECO:0000259" key="1">
    <source>
        <dbReference type="PROSITE" id="PS51664"/>
    </source>
</evidence>
<proteinExistence type="predicted"/>
<dbReference type="Gene3D" id="3.30.40.250">
    <property type="match status" value="1"/>
</dbReference>
<evidence type="ECO:0000313" key="3">
    <source>
        <dbReference type="Proteomes" id="UP000655044"/>
    </source>
</evidence>
<protein>
    <recommendedName>
        <fullName evidence="1">YcaO domain-containing protein</fullName>
    </recommendedName>
</protein>
<dbReference type="RefSeq" id="WP_068920624.1">
    <property type="nucleotide sequence ID" value="NZ_BMQP01000008.1"/>
</dbReference>
<name>A0A8J3WES5_PLARO</name>
<dbReference type="PANTHER" id="PTHR37809">
    <property type="entry name" value="RIBOSOMAL PROTEIN S12 METHYLTHIOTRANSFERASE ACCESSORY FACTOR YCAO"/>
    <property type="match status" value="1"/>
</dbReference>
<feature type="domain" description="YcaO" evidence="1">
    <location>
        <begin position="61"/>
        <end position="450"/>
    </location>
</feature>
<sequence length="450" mass="48869">MTRPEALVAPEALVDPVCGVIRRIVPYPRLDGMPDAYRCLIAEVSDTRRIGVWLADQVAAGTSFGDEESARQAAVGEAVERYCGNNIPSDLRRASVAELTRQGVRYLGPRDLPGFTPEQYGRAAFPYRPWAEDEEILWAEGVELDAAGSGTGDGGMRGVPCLVPGSWTYLNWHQGPRRREPRHHHLNYAGVACGVGLADAARRALLEVVERDAVTLWWGLDLPARGIRVDSVPGLREAWAGSRLELSLVEVPGGQGVPVIAALAYDPEHRIAAAGFACRPDPAEACHKAAMEAVQVWIASRGLLAEDGAAFEAMKRGVLARHAYLPWRADRRYLDEAGEDFAAVRDLAAQAQVWLDERMHPMLRRFTRPAAGTVDAGEIPAGADPFAALSGHRIVVVDLTTRDIAETPLRVARVAVSGLLPNSPAAYPYLASPRWTRPLPEITLAPPPHL</sequence>
<accession>A0A8J3WES5</accession>
<dbReference type="PANTHER" id="PTHR37809:SF1">
    <property type="entry name" value="RIBOSOMAL PROTEIN S12 METHYLTHIOTRANSFERASE ACCESSORY FACTOR YCAO"/>
    <property type="match status" value="1"/>
</dbReference>
<dbReference type="AlphaFoldDB" id="A0A8J3WES5"/>
<dbReference type="Proteomes" id="UP000655044">
    <property type="component" value="Unassembled WGS sequence"/>
</dbReference>
<gene>
    <name evidence="2" type="ORF">Pro02_49760</name>
</gene>
<dbReference type="EMBL" id="BOOI01000047">
    <property type="protein sequence ID" value="GIH86568.1"/>
    <property type="molecule type" value="Genomic_DNA"/>
</dbReference>
<dbReference type="PROSITE" id="PS51664">
    <property type="entry name" value="YCAO"/>
    <property type="match status" value="1"/>
</dbReference>
<evidence type="ECO:0000313" key="2">
    <source>
        <dbReference type="EMBL" id="GIH86568.1"/>
    </source>
</evidence>
<comment type="caution">
    <text evidence="2">The sequence shown here is derived from an EMBL/GenBank/DDBJ whole genome shotgun (WGS) entry which is preliminary data.</text>
</comment>
<organism evidence="2 3">
    <name type="scientific">Planobispora rosea</name>
    <dbReference type="NCBI Taxonomy" id="35762"/>
    <lineage>
        <taxon>Bacteria</taxon>
        <taxon>Bacillati</taxon>
        <taxon>Actinomycetota</taxon>
        <taxon>Actinomycetes</taxon>
        <taxon>Streptosporangiales</taxon>
        <taxon>Streptosporangiaceae</taxon>
        <taxon>Planobispora</taxon>
    </lineage>
</organism>
<keyword evidence="3" id="KW-1185">Reference proteome</keyword>